<dbReference type="PANTHER" id="PTHR11493">
    <property type="entry name" value="SULFITE REDUCTASE [NADPH] SUBUNIT BETA-RELATED"/>
    <property type="match status" value="1"/>
</dbReference>
<dbReference type="GO" id="GO:0004783">
    <property type="term" value="F:sulfite reductase (NADPH) activity"/>
    <property type="evidence" value="ECO:0007669"/>
    <property type="project" value="UniProtKB-EC"/>
</dbReference>
<evidence type="ECO:0000256" key="15">
    <source>
        <dbReference type="ARBA" id="ARBA00052219"/>
    </source>
</evidence>
<keyword evidence="6" id="KW-0004">4Fe-4S</keyword>
<dbReference type="InterPro" id="IPR045169">
    <property type="entry name" value="NO2/SO3_Rdtase_4Fe4S_prot"/>
</dbReference>
<evidence type="ECO:0000313" key="20">
    <source>
        <dbReference type="EMBL" id="SQA37996.1"/>
    </source>
</evidence>
<evidence type="ECO:0000256" key="9">
    <source>
        <dbReference type="ARBA" id="ARBA00022723"/>
    </source>
</evidence>
<sequence length="287" mass="32077">MTTQRDWGNRTDRKNAKTKYTLERVGVETFKAEVEKRAGVSFSAIKPYQFIGRGDRIGWVKGVDKKWHLTLFVENGRLLDYPGRSLKTGVAEIAKIHQGDFRLTANQNLIVAGVPEKDKARIEALAREHGLMDDNVTSQRENSMACVSFPTCPLAMAEAERFLPEFVTRVEGILQQHGLADEHIVLRVTGCPNGCGRALLAEVGLVGKAVGRYNLHLGGNREGTRIPRMYRENITADEILLITDQLVGRWAKERHVDEGFGDFVIRAGVIAPVIDSARDFYDVQEAM</sequence>
<evidence type="ECO:0000256" key="2">
    <source>
        <dbReference type="ARBA" id="ARBA00001966"/>
    </source>
</evidence>
<dbReference type="InterPro" id="IPR006066">
    <property type="entry name" value="NO2/SO3_Rdtase_FeS/sirohaem_BS"/>
</dbReference>
<comment type="pathway">
    <text evidence="3">Sulfur metabolism; hydrogen sulfide biosynthesis; hydrogen sulfide from sulfite (NADPH route): step 1/1.</text>
</comment>
<feature type="domain" description="Nitrite/Sulfite reductase ferredoxin-like" evidence="19">
    <location>
        <begin position="64"/>
        <end position="128"/>
    </location>
</feature>
<dbReference type="SUPFAM" id="SSF55124">
    <property type="entry name" value="Nitrite/Sulfite reductase N-terminal domain-like"/>
    <property type="match status" value="1"/>
</dbReference>
<evidence type="ECO:0000256" key="8">
    <source>
        <dbReference type="ARBA" id="ARBA00022617"/>
    </source>
</evidence>
<evidence type="ECO:0000259" key="18">
    <source>
        <dbReference type="Pfam" id="PF01077"/>
    </source>
</evidence>
<keyword evidence="14" id="KW-0198">Cysteine biosynthesis</keyword>
<dbReference type="GO" id="GO:0019344">
    <property type="term" value="P:cysteine biosynthetic process"/>
    <property type="evidence" value="ECO:0007669"/>
    <property type="project" value="UniProtKB-KW"/>
</dbReference>
<evidence type="ECO:0000256" key="13">
    <source>
        <dbReference type="ARBA" id="ARBA00023014"/>
    </source>
</evidence>
<evidence type="ECO:0000259" key="19">
    <source>
        <dbReference type="Pfam" id="PF03460"/>
    </source>
</evidence>
<gene>
    <name evidence="20" type="primary">cysI_2</name>
    <name evidence="20" type="ORF">NCTC5923_00937</name>
</gene>
<accession>A0AAX2HX89</accession>
<organism evidence="20 21">
    <name type="scientific">Yersinia pestis</name>
    <dbReference type="NCBI Taxonomy" id="632"/>
    <lineage>
        <taxon>Bacteria</taxon>
        <taxon>Pseudomonadati</taxon>
        <taxon>Pseudomonadota</taxon>
        <taxon>Gammaproteobacteria</taxon>
        <taxon>Enterobacterales</taxon>
        <taxon>Yersiniaceae</taxon>
        <taxon>Yersinia</taxon>
    </lineage>
</organism>
<comment type="catalytic activity">
    <reaction evidence="15">
        <text>hydrogen sulfide + 3 NADP(+) + 3 H2O = sulfite + 3 NADPH + 4 H(+)</text>
        <dbReference type="Rhea" id="RHEA:13801"/>
        <dbReference type="ChEBI" id="CHEBI:15377"/>
        <dbReference type="ChEBI" id="CHEBI:15378"/>
        <dbReference type="ChEBI" id="CHEBI:17359"/>
        <dbReference type="ChEBI" id="CHEBI:29919"/>
        <dbReference type="ChEBI" id="CHEBI:57783"/>
        <dbReference type="ChEBI" id="CHEBI:58349"/>
        <dbReference type="EC" id="1.8.1.2"/>
    </reaction>
</comment>
<dbReference type="Gene3D" id="3.90.480.10">
    <property type="entry name" value="Sulfite Reductase Hemoprotein,Domain 2"/>
    <property type="match status" value="1"/>
</dbReference>
<name>A0AAX2HX89_YERPE</name>
<evidence type="ECO:0000256" key="7">
    <source>
        <dbReference type="ARBA" id="ARBA00022605"/>
    </source>
</evidence>
<keyword evidence="9" id="KW-0479">Metal-binding</keyword>
<evidence type="ECO:0000256" key="6">
    <source>
        <dbReference type="ARBA" id="ARBA00022485"/>
    </source>
</evidence>
<protein>
    <recommendedName>
        <fullName evidence="5">assimilatory sulfite reductase (NADPH)</fullName>
        <ecNumber evidence="5">1.8.1.2</ecNumber>
    </recommendedName>
</protein>
<comment type="caution">
    <text evidence="20">The sequence shown here is derived from an EMBL/GenBank/DDBJ whole genome shotgun (WGS) entry which is preliminary data.</text>
</comment>
<dbReference type="EC" id="1.8.1.2" evidence="5"/>
<keyword evidence="13" id="KW-0411">Iron-sulfur</keyword>
<dbReference type="EMBL" id="UAVH01000001">
    <property type="protein sequence ID" value="SQA37996.1"/>
    <property type="molecule type" value="Genomic_DNA"/>
</dbReference>
<dbReference type="AlphaFoldDB" id="A0AAX2HX89"/>
<dbReference type="PANTHER" id="PTHR11493:SF47">
    <property type="entry name" value="SULFITE REDUCTASE [NADPH] SUBUNIT BETA"/>
    <property type="match status" value="1"/>
</dbReference>
<dbReference type="InterPro" id="IPR006067">
    <property type="entry name" value="NO2/SO3_Rdtase_4Fe4S_dom"/>
</dbReference>
<keyword evidence="11 20" id="KW-0560">Oxidoreductase</keyword>
<dbReference type="PROSITE" id="PS00365">
    <property type="entry name" value="NIR_SIR"/>
    <property type="match status" value="1"/>
</dbReference>
<dbReference type="SUPFAM" id="SSF56014">
    <property type="entry name" value="Nitrite and sulphite reductase 4Fe-4S domain-like"/>
    <property type="match status" value="2"/>
</dbReference>
<dbReference type="InterPro" id="IPR005117">
    <property type="entry name" value="NiRdtase/SiRdtase_haem-b_fer"/>
</dbReference>
<evidence type="ECO:0000256" key="3">
    <source>
        <dbReference type="ARBA" id="ARBA00004774"/>
    </source>
</evidence>
<dbReference type="GO" id="GO:0020037">
    <property type="term" value="F:heme binding"/>
    <property type="evidence" value="ECO:0007669"/>
    <property type="project" value="InterPro"/>
</dbReference>
<evidence type="ECO:0000256" key="16">
    <source>
        <dbReference type="ARBA" id="ARBA00057160"/>
    </source>
</evidence>
<evidence type="ECO:0000256" key="1">
    <source>
        <dbReference type="ARBA" id="ARBA00001929"/>
    </source>
</evidence>
<evidence type="ECO:0000256" key="4">
    <source>
        <dbReference type="ARBA" id="ARBA00010429"/>
    </source>
</evidence>
<keyword evidence="8" id="KW-0349">Heme</keyword>
<dbReference type="InterPro" id="IPR045854">
    <property type="entry name" value="NO2/SO3_Rdtase_4Fe4S_sf"/>
</dbReference>
<dbReference type="Pfam" id="PF03460">
    <property type="entry name" value="NIR_SIR_ferr"/>
    <property type="match status" value="1"/>
</dbReference>
<comment type="subunit">
    <text evidence="17">Alpha(8)-beta(8). The alpha component is a flavoprotein, the beta component is a hemoprotein.</text>
</comment>
<evidence type="ECO:0000256" key="5">
    <source>
        <dbReference type="ARBA" id="ARBA00012604"/>
    </source>
</evidence>
<comment type="function">
    <text evidence="16">Component of the sulfite reductase complex that catalyzes the 6-electron reduction of sulfite to sulfide. This is one of several activities required for the biosynthesis of L-cysteine from sulfate.</text>
</comment>
<dbReference type="FunFam" id="3.30.413.10:FF:000003">
    <property type="entry name" value="Sulfite reductase [NADPH] hemoprotein beta-component"/>
    <property type="match status" value="1"/>
</dbReference>
<proteinExistence type="inferred from homology"/>
<dbReference type="PRINTS" id="PR00397">
    <property type="entry name" value="SIROHAEM"/>
</dbReference>
<evidence type="ECO:0000256" key="14">
    <source>
        <dbReference type="ARBA" id="ARBA00023192"/>
    </source>
</evidence>
<comment type="similarity">
    <text evidence="4">Belongs to the nitrite and sulfite reductase 4Fe-4S domain family.</text>
</comment>
<evidence type="ECO:0000256" key="12">
    <source>
        <dbReference type="ARBA" id="ARBA00023004"/>
    </source>
</evidence>
<keyword evidence="10" id="KW-0521">NADP</keyword>
<dbReference type="GO" id="GO:0046872">
    <property type="term" value="F:metal ion binding"/>
    <property type="evidence" value="ECO:0007669"/>
    <property type="project" value="UniProtKB-KW"/>
</dbReference>
<comment type="cofactor">
    <cofactor evidence="2">
        <name>[4Fe-4S] cluster</name>
        <dbReference type="ChEBI" id="CHEBI:49883"/>
    </cofactor>
</comment>
<evidence type="ECO:0000256" key="10">
    <source>
        <dbReference type="ARBA" id="ARBA00022857"/>
    </source>
</evidence>
<dbReference type="GO" id="GO:0051539">
    <property type="term" value="F:4 iron, 4 sulfur cluster binding"/>
    <property type="evidence" value="ECO:0007669"/>
    <property type="project" value="UniProtKB-KW"/>
</dbReference>
<dbReference type="Proteomes" id="UP000251879">
    <property type="component" value="Unassembled WGS sequence"/>
</dbReference>
<evidence type="ECO:0000256" key="11">
    <source>
        <dbReference type="ARBA" id="ARBA00023002"/>
    </source>
</evidence>
<keyword evidence="7" id="KW-0028">Amino-acid biosynthesis</keyword>
<dbReference type="Pfam" id="PF01077">
    <property type="entry name" value="NIR_SIR"/>
    <property type="match status" value="1"/>
</dbReference>
<dbReference type="InterPro" id="IPR036136">
    <property type="entry name" value="Nit/Sulf_reduc_fer-like_dom_sf"/>
</dbReference>
<dbReference type="GO" id="GO:0000103">
    <property type="term" value="P:sulfate assimilation"/>
    <property type="evidence" value="ECO:0007669"/>
    <property type="project" value="UniProtKB-ARBA"/>
</dbReference>
<reference evidence="20 21" key="1">
    <citation type="submission" date="2018-06" db="EMBL/GenBank/DDBJ databases">
        <authorList>
            <consortium name="Pathogen Informatics"/>
            <person name="Doyle S."/>
        </authorList>
    </citation>
    <scope>NUCLEOTIDE SEQUENCE [LARGE SCALE GENOMIC DNA]</scope>
    <source>
        <strain evidence="20 21">NCTC5923</strain>
    </source>
</reference>
<keyword evidence="12" id="KW-0408">Iron</keyword>
<evidence type="ECO:0000256" key="17">
    <source>
        <dbReference type="ARBA" id="ARBA00062253"/>
    </source>
</evidence>
<dbReference type="Gene3D" id="3.30.413.10">
    <property type="entry name" value="Sulfite Reductase Hemoprotein, domain 1"/>
    <property type="match status" value="1"/>
</dbReference>
<evidence type="ECO:0000313" key="21">
    <source>
        <dbReference type="Proteomes" id="UP000251879"/>
    </source>
</evidence>
<feature type="domain" description="Nitrite/sulphite reductase 4Fe-4S" evidence="18">
    <location>
        <begin position="2"/>
        <end position="40"/>
    </location>
</feature>
<comment type="cofactor">
    <cofactor evidence="1">
        <name>siroheme</name>
        <dbReference type="ChEBI" id="CHEBI:60052"/>
    </cofactor>
</comment>